<organism evidence="3 4">
    <name type="scientific">Streptomyces hyaluromycini</name>
    <dbReference type="NCBI Taxonomy" id="1377993"/>
    <lineage>
        <taxon>Bacteria</taxon>
        <taxon>Bacillati</taxon>
        <taxon>Actinomycetota</taxon>
        <taxon>Actinomycetes</taxon>
        <taxon>Kitasatosporales</taxon>
        <taxon>Streptomycetaceae</taxon>
        <taxon>Streptomyces</taxon>
    </lineage>
</organism>
<comment type="caution">
    <text evidence="3">The sequence shown here is derived from an EMBL/GenBank/DDBJ whole genome shotgun (WGS) entry which is preliminary data.</text>
</comment>
<feature type="compositionally biased region" description="Low complexity" evidence="1">
    <location>
        <begin position="275"/>
        <end position="288"/>
    </location>
</feature>
<feature type="region of interest" description="Disordered" evidence="1">
    <location>
        <begin position="1"/>
        <end position="27"/>
    </location>
</feature>
<evidence type="ECO:0000259" key="2">
    <source>
        <dbReference type="PROSITE" id="PS51462"/>
    </source>
</evidence>
<feature type="domain" description="Nudix hydrolase" evidence="2">
    <location>
        <begin position="28"/>
        <end position="169"/>
    </location>
</feature>
<feature type="region of interest" description="Disordered" evidence="1">
    <location>
        <begin position="275"/>
        <end position="310"/>
    </location>
</feature>
<gene>
    <name evidence="3" type="ORF">ABT404_20235</name>
</gene>
<evidence type="ECO:0000256" key="1">
    <source>
        <dbReference type="SAM" id="MobiDB-lite"/>
    </source>
</evidence>
<keyword evidence="4" id="KW-1185">Reference proteome</keyword>
<dbReference type="SUPFAM" id="SSF55811">
    <property type="entry name" value="Nudix"/>
    <property type="match status" value="1"/>
</dbReference>
<name>A0ABV1WYC4_9ACTN</name>
<dbReference type="CDD" id="cd04683">
    <property type="entry name" value="NUDIX_Hydrolase"/>
    <property type="match status" value="1"/>
</dbReference>
<dbReference type="Proteomes" id="UP001474181">
    <property type="component" value="Unassembled WGS sequence"/>
</dbReference>
<protein>
    <submittedName>
        <fullName evidence="3">NUDIX domain-containing protein</fullName>
    </submittedName>
</protein>
<feature type="compositionally biased region" description="Polar residues" evidence="1">
    <location>
        <begin position="289"/>
        <end position="310"/>
    </location>
</feature>
<dbReference type="PROSITE" id="PS51462">
    <property type="entry name" value="NUDIX"/>
    <property type="match status" value="1"/>
</dbReference>
<sequence>MNQPDHRTPASGTGSPGGAHPSGPKAAEYTVPVDVHMFLRRDSAAGPLVLLTRRAGPVYATGLRHAPSGRLDGPHEDLVAAVIRETCEETGVLLDRAGVGSVVTLHHRAPGGAARIGVFFAARSWQGTPQIMEPDKCDAMDWFPLDALPEPMVAYCRAGIDAYRAGATLAVHFQQPGDPIAYHPATDPLTLAPTAGRTADGGVVPDEAVRDFAERAIGPIGTWSDSSWPRAESRVWRATGKRSGAWYVKQHQNQRFHRREVHALRHWARVLGAAAPSRPTATRTSSSPWATCSPATSCSPLKTTPSCASG</sequence>
<accession>A0ABV1WYC4</accession>
<dbReference type="Pfam" id="PF00293">
    <property type="entry name" value="NUDIX"/>
    <property type="match status" value="1"/>
</dbReference>
<dbReference type="InterPro" id="IPR015797">
    <property type="entry name" value="NUDIX_hydrolase-like_dom_sf"/>
</dbReference>
<proteinExistence type="predicted"/>
<evidence type="ECO:0000313" key="3">
    <source>
        <dbReference type="EMBL" id="MER7181779.1"/>
    </source>
</evidence>
<dbReference type="EMBL" id="JBEPEK010000137">
    <property type="protein sequence ID" value="MER7181779.1"/>
    <property type="molecule type" value="Genomic_DNA"/>
</dbReference>
<reference evidence="3 4" key="1">
    <citation type="submission" date="2024-06" db="EMBL/GenBank/DDBJ databases">
        <title>The Natural Products Discovery Center: Release of the First 8490 Sequenced Strains for Exploring Actinobacteria Biosynthetic Diversity.</title>
        <authorList>
            <person name="Kalkreuter E."/>
            <person name="Kautsar S.A."/>
            <person name="Yang D."/>
            <person name="Bader C.D."/>
            <person name="Teijaro C.N."/>
            <person name="Fluegel L."/>
            <person name="Davis C.M."/>
            <person name="Simpson J.R."/>
            <person name="Lauterbach L."/>
            <person name="Steele A.D."/>
            <person name="Gui C."/>
            <person name="Meng S."/>
            <person name="Li G."/>
            <person name="Viehrig K."/>
            <person name="Ye F."/>
            <person name="Su P."/>
            <person name="Kiefer A.F."/>
            <person name="Nichols A."/>
            <person name="Cepeda A.J."/>
            <person name="Yan W."/>
            <person name="Fan B."/>
            <person name="Jiang Y."/>
            <person name="Adhikari A."/>
            <person name="Zheng C.-J."/>
            <person name="Schuster L."/>
            <person name="Cowan T.M."/>
            <person name="Smanski M.J."/>
            <person name="Chevrette M.G."/>
            <person name="De Carvalho L.P.S."/>
            <person name="Shen B."/>
        </authorList>
    </citation>
    <scope>NUCLEOTIDE SEQUENCE [LARGE SCALE GENOMIC DNA]</scope>
    <source>
        <strain evidence="3 4">NPDC000234</strain>
    </source>
</reference>
<dbReference type="Gene3D" id="3.90.79.10">
    <property type="entry name" value="Nucleoside Triphosphate Pyrophosphohydrolase"/>
    <property type="match status" value="1"/>
</dbReference>
<evidence type="ECO:0000313" key="4">
    <source>
        <dbReference type="Proteomes" id="UP001474181"/>
    </source>
</evidence>
<dbReference type="RefSeq" id="WP_350782873.1">
    <property type="nucleotide sequence ID" value="NZ_JBEPEK010000137.1"/>
</dbReference>
<dbReference type="InterPro" id="IPR000086">
    <property type="entry name" value="NUDIX_hydrolase_dom"/>
</dbReference>